<evidence type="ECO:0000313" key="16">
    <source>
        <dbReference type="Proteomes" id="UP001497472"/>
    </source>
</evidence>
<evidence type="ECO:0000256" key="6">
    <source>
        <dbReference type="ARBA" id="ARBA00023040"/>
    </source>
</evidence>
<dbReference type="FunFam" id="1.20.1070.10:FF:000233">
    <property type="entry name" value="CLUMA_CG012980, isoform A"/>
    <property type="match status" value="1"/>
</dbReference>
<evidence type="ECO:0000256" key="2">
    <source>
        <dbReference type="ARBA" id="ARBA00010663"/>
    </source>
</evidence>
<keyword evidence="10 11" id="KW-0807">Transducer</keyword>
<comment type="caution">
    <text evidence="15">The sequence shown here is derived from an EMBL/GenBank/DDBJ whole genome shotgun (WGS) entry which is preliminary data.</text>
</comment>
<evidence type="ECO:0000256" key="9">
    <source>
        <dbReference type="ARBA" id="ARBA00023170"/>
    </source>
</evidence>
<name>A0AAV1J3T2_9NEOP</name>
<evidence type="ECO:0000256" key="1">
    <source>
        <dbReference type="ARBA" id="ARBA00004651"/>
    </source>
</evidence>
<evidence type="ECO:0000256" key="11">
    <source>
        <dbReference type="RuleBase" id="RU000688"/>
    </source>
</evidence>
<dbReference type="PRINTS" id="PR00237">
    <property type="entry name" value="GPCRRHODOPSN"/>
</dbReference>
<keyword evidence="7 13" id="KW-0472">Membrane</keyword>
<keyword evidence="9 11" id="KW-0675">Receptor</keyword>
<dbReference type="GO" id="GO:0045202">
    <property type="term" value="C:synapse"/>
    <property type="evidence" value="ECO:0007669"/>
    <property type="project" value="GOC"/>
</dbReference>
<feature type="transmembrane region" description="Helical" evidence="13">
    <location>
        <begin position="437"/>
        <end position="460"/>
    </location>
</feature>
<evidence type="ECO:0000256" key="3">
    <source>
        <dbReference type="ARBA" id="ARBA00022475"/>
    </source>
</evidence>
<dbReference type="PANTHER" id="PTHR24248:SF125">
    <property type="entry name" value="DOPAMINE D2-LIKE RECEPTOR"/>
    <property type="match status" value="1"/>
</dbReference>
<feature type="region of interest" description="Disordered" evidence="12">
    <location>
        <begin position="331"/>
        <end position="372"/>
    </location>
</feature>
<accession>A0AAV1J3T2</accession>
<feature type="transmembrane region" description="Helical" evidence="13">
    <location>
        <begin position="165"/>
        <end position="185"/>
    </location>
</feature>
<comment type="subcellular location">
    <subcellularLocation>
        <location evidence="1">Cell membrane</location>
        <topology evidence="1">Multi-pass membrane protein</topology>
    </subcellularLocation>
</comment>
<dbReference type="SUPFAM" id="SSF81321">
    <property type="entry name" value="Family A G protein-coupled receptor-like"/>
    <property type="match status" value="1"/>
</dbReference>
<dbReference type="GO" id="GO:0005886">
    <property type="term" value="C:plasma membrane"/>
    <property type="evidence" value="ECO:0007669"/>
    <property type="project" value="UniProtKB-SubCell"/>
</dbReference>
<keyword evidence="8" id="KW-1015">Disulfide bond</keyword>
<evidence type="ECO:0000256" key="7">
    <source>
        <dbReference type="ARBA" id="ARBA00023136"/>
    </source>
</evidence>
<dbReference type="GO" id="GO:0004930">
    <property type="term" value="F:G protein-coupled receptor activity"/>
    <property type="evidence" value="ECO:0007669"/>
    <property type="project" value="UniProtKB-KW"/>
</dbReference>
<dbReference type="PROSITE" id="PS00237">
    <property type="entry name" value="G_PROTEIN_RECEP_F1_1"/>
    <property type="match status" value="1"/>
</dbReference>
<keyword evidence="6 11" id="KW-0297">G-protein coupled receptor</keyword>
<keyword evidence="3" id="KW-1003">Cell membrane</keyword>
<dbReference type="AlphaFoldDB" id="A0AAV1J3T2"/>
<keyword evidence="4 11" id="KW-0812">Transmembrane</keyword>
<evidence type="ECO:0000313" key="15">
    <source>
        <dbReference type="EMBL" id="CAK1542883.1"/>
    </source>
</evidence>
<dbReference type="Gene3D" id="1.20.1070.10">
    <property type="entry name" value="Rhodopsin 7-helix transmembrane proteins"/>
    <property type="match status" value="2"/>
</dbReference>
<evidence type="ECO:0000259" key="14">
    <source>
        <dbReference type="PROSITE" id="PS50262"/>
    </source>
</evidence>
<feature type="domain" description="G-protein coupled receptors family 1 profile" evidence="14">
    <location>
        <begin position="65"/>
        <end position="493"/>
    </location>
</feature>
<sequence length="511" mass="56595">METQICTTNSTFTENNRTFSNETNFNLSLYDFEIGGNYSASSNLTGVYNLWALSLIVFPLLTLFGNVLVILSVAREKSLQTATNYFIVSLAVADLLVAVVVMPFGVYYLVNGIWGLPAVVCDCYIAIDVTCSTSSIFNLVAISVDRYIAVTQPIKYAKHKSNLRVWLMIGVAWIVSAAIGSPVVLGLNNTPDRSEQQCLFNSTDYVIFSSLGSFYIPCIIMMFLYYRIFKAIRQRAKKQRVAKTTSTVSSAVSTGATAVIIENVAHAHRFDIPDDKPTNTASGSNDDDDDNYDKTEMGAYAEELAQTRSARFMLAAVVEETGLIMANLASPIPMMDPNTNNDSGYAPSNMDVDKEHSPPPSPIKEERKEETVIEAPKKPELKKKLSRLSNSSLMTTPRRRFRSAASAARFTIFKANRAGKMRAKSFAKKEKKATQTLAIVLGVFLFCWAPFFTCSVLDALCTKFGLSCSPGVTAFILTTWLGYINSFLNPVIYTIFNPEFRKAFRKILHCS</sequence>
<evidence type="ECO:0000256" key="8">
    <source>
        <dbReference type="ARBA" id="ARBA00023157"/>
    </source>
</evidence>
<proteinExistence type="inferred from homology"/>
<dbReference type="Pfam" id="PF00001">
    <property type="entry name" value="7tm_1"/>
    <property type="match status" value="1"/>
</dbReference>
<keyword evidence="16" id="KW-1185">Reference proteome</keyword>
<evidence type="ECO:0000256" key="13">
    <source>
        <dbReference type="SAM" id="Phobius"/>
    </source>
</evidence>
<feature type="transmembrane region" description="Helical" evidence="13">
    <location>
        <begin position="205"/>
        <end position="228"/>
    </location>
</feature>
<comment type="similarity">
    <text evidence="2 11">Belongs to the G-protein coupled receptor 1 family.</text>
</comment>
<dbReference type="PANTHER" id="PTHR24248">
    <property type="entry name" value="ADRENERGIC RECEPTOR-RELATED G-PROTEIN COUPLED RECEPTOR"/>
    <property type="match status" value="1"/>
</dbReference>
<feature type="transmembrane region" description="Helical" evidence="13">
    <location>
        <begin position="116"/>
        <end position="144"/>
    </location>
</feature>
<dbReference type="PROSITE" id="PS50262">
    <property type="entry name" value="G_PROTEIN_RECEP_F1_2"/>
    <property type="match status" value="1"/>
</dbReference>
<evidence type="ECO:0000256" key="5">
    <source>
        <dbReference type="ARBA" id="ARBA00022989"/>
    </source>
</evidence>
<feature type="transmembrane region" description="Helical" evidence="13">
    <location>
        <begin position="472"/>
        <end position="496"/>
    </location>
</feature>
<evidence type="ECO:0000256" key="12">
    <source>
        <dbReference type="SAM" id="MobiDB-lite"/>
    </source>
</evidence>
<dbReference type="CDD" id="cd15053">
    <property type="entry name" value="7tmA_D2-like_dopamine_R"/>
    <property type="match status" value="1"/>
</dbReference>
<dbReference type="EMBL" id="CAVLEF010000004">
    <property type="protein sequence ID" value="CAK1542883.1"/>
    <property type="molecule type" value="Genomic_DNA"/>
</dbReference>
<organism evidence="15 16">
    <name type="scientific">Leptosia nina</name>
    <dbReference type="NCBI Taxonomy" id="320188"/>
    <lineage>
        <taxon>Eukaryota</taxon>
        <taxon>Metazoa</taxon>
        <taxon>Ecdysozoa</taxon>
        <taxon>Arthropoda</taxon>
        <taxon>Hexapoda</taxon>
        <taxon>Insecta</taxon>
        <taxon>Pterygota</taxon>
        <taxon>Neoptera</taxon>
        <taxon>Endopterygota</taxon>
        <taxon>Lepidoptera</taxon>
        <taxon>Glossata</taxon>
        <taxon>Ditrysia</taxon>
        <taxon>Papilionoidea</taxon>
        <taxon>Pieridae</taxon>
        <taxon>Pierinae</taxon>
        <taxon>Leptosia</taxon>
    </lineage>
</organism>
<feature type="compositionally biased region" description="Basic and acidic residues" evidence="12">
    <location>
        <begin position="351"/>
        <end position="372"/>
    </location>
</feature>
<dbReference type="GO" id="GO:0001591">
    <property type="term" value="F:dopamine neurotransmitter receptor activity, coupled via Gi/Go"/>
    <property type="evidence" value="ECO:0007669"/>
    <property type="project" value="TreeGrafter"/>
</dbReference>
<dbReference type="SMART" id="SM01381">
    <property type="entry name" value="7TM_GPCR_Srsx"/>
    <property type="match status" value="1"/>
</dbReference>
<gene>
    <name evidence="15" type="ORF">LNINA_LOCUS2730</name>
</gene>
<feature type="transmembrane region" description="Helical" evidence="13">
    <location>
        <begin position="85"/>
        <end position="110"/>
    </location>
</feature>
<protein>
    <recommendedName>
        <fullName evidence="14">G-protein coupled receptors family 1 profile domain-containing protein</fullName>
    </recommendedName>
</protein>
<reference evidence="15 16" key="1">
    <citation type="submission" date="2023-11" db="EMBL/GenBank/DDBJ databases">
        <authorList>
            <person name="Okamura Y."/>
        </authorList>
    </citation>
    <scope>NUCLEOTIDE SEQUENCE [LARGE SCALE GENOMIC DNA]</scope>
</reference>
<feature type="region of interest" description="Disordered" evidence="12">
    <location>
        <begin position="271"/>
        <end position="294"/>
    </location>
</feature>
<dbReference type="FunFam" id="1.20.1070.10:FF:000523">
    <property type="entry name" value="5-hydroxytryptamine receptor 2B"/>
    <property type="match status" value="1"/>
</dbReference>
<keyword evidence="5 13" id="KW-1133">Transmembrane helix</keyword>
<dbReference type="InterPro" id="IPR000276">
    <property type="entry name" value="GPCR_Rhodpsn"/>
</dbReference>
<feature type="transmembrane region" description="Helical" evidence="13">
    <location>
        <begin position="50"/>
        <end position="73"/>
    </location>
</feature>
<evidence type="ECO:0000256" key="4">
    <source>
        <dbReference type="ARBA" id="ARBA00022692"/>
    </source>
</evidence>
<evidence type="ECO:0000256" key="10">
    <source>
        <dbReference type="ARBA" id="ARBA00023224"/>
    </source>
</evidence>
<dbReference type="Proteomes" id="UP001497472">
    <property type="component" value="Unassembled WGS sequence"/>
</dbReference>
<dbReference type="InterPro" id="IPR017452">
    <property type="entry name" value="GPCR_Rhodpsn_7TM"/>
</dbReference>